<gene>
    <name evidence="1" type="ORF">MKW98_009463</name>
</gene>
<sequence length="165" mass="19346">MIFKEAVEKRKLCSTKMEIVHFPLLFVLQRTWEFSCLFLNRPFLTALEIFMHIFVCRERIEKRASSGDPSQSSVPHFRKTNLKSSRYNIEICERKLICYDLFALFLSECKLYALASGQASKFEKPRGLGEKTNSKHSQQYVCGSVSLCKKEKEISNKRWIHLRVN</sequence>
<accession>A0AAD4XEE1</accession>
<proteinExistence type="predicted"/>
<dbReference type="AlphaFoldDB" id="A0AAD4XEE1"/>
<comment type="caution">
    <text evidence="1">The sequence shown here is derived from an EMBL/GenBank/DDBJ whole genome shotgun (WGS) entry which is preliminary data.</text>
</comment>
<protein>
    <submittedName>
        <fullName evidence="1">Uncharacterized protein</fullName>
    </submittedName>
</protein>
<keyword evidence="2" id="KW-1185">Reference proteome</keyword>
<evidence type="ECO:0000313" key="2">
    <source>
        <dbReference type="Proteomes" id="UP001202328"/>
    </source>
</evidence>
<evidence type="ECO:0000313" key="1">
    <source>
        <dbReference type="EMBL" id="KAI3906555.1"/>
    </source>
</evidence>
<name>A0AAD4XEE1_9MAGN</name>
<dbReference type="Proteomes" id="UP001202328">
    <property type="component" value="Unassembled WGS sequence"/>
</dbReference>
<organism evidence="1 2">
    <name type="scientific">Papaver atlanticum</name>
    <dbReference type="NCBI Taxonomy" id="357466"/>
    <lineage>
        <taxon>Eukaryota</taxon>
        <taxon>Viridiplantae</taxon>
        <taxon>Streptophyta</taxon>
        <taxon>Embryophyta</taxon>
        <taxon>Tracheophyta</taxon>
        <taxon>Spermatophyta</taxon>
        <taxon>Magnoliopsida</taxon>
        <taxon>Ranunculales</taxon>
        <taxon>Papaveraceae</taxon>
        <taxon>Papaveroideae</taxon>
        <taxon>Papaver</taxon>
    </lineage>
</organism>
<reference evidence="1" key="1">
    <citation type="submission" date="2022-04" db="EMBL/GenBank/DDBJ databases">
        <title>A functionally conserved STORR gene fusion in Papaver species that diverged 16.8 million years ago.</title>
        <authorList>
            <person name="Catania T."/>
        </authorList>
    </citation>
    <scope>NUCLEOTIDE SEQUENCE</scope>
    <source>
        <strain evidence="1">S-188037</strain>
    </source>
</reference>
<dbReference type="EMBL" id="JAJJMB010010755">
    <property type="protein sequence ID" value="KAI3906555.1"/>
    <property type="molecule type" value="Genomic_DNA"/>
</dbReference>